<dbReference type="GO" id="GO:0006355">
    <property type="term" value="P:regulation of DNA-templated transcription"/>
    <property type="evidence" value="ECO:0007669"/>
    <property type="project" value="InterPro"/>
</dbReference>
<evidence type="ECO:0000259" key="6">
    <source>
        <dbReference type="PROSITE" id="PS51005"/>
    </source>
</evidence>
<name>A0A6A3A016_HIBSY</name>
<dbReference type="PANTHER" id="PTHR31744:SF93">
    <property type="entry name" value="NAC DOMAIN-CONTAINING PROTEIN"/>
    <property type="match status" value="1"/>
</dbReference>
<protein>
    <recommendedName>
        <fullName evidence="6">NAC domain-containing protein</fullName>
    </recommendedName>
</protein>
<evidence type="ECO:0000256" key="5">
    <source>
        <dbReference type="SAM" id="MobiDB-lite"/>
    </source>
</evidence>
<dbReference type="AlphaFoldDB" id="A0A6A3A016"/>
<keyword evidence="1" id="KW-0805">Transcription regulation</keyword>
<dbReference type="PROSITE" id="PS51005">
    <property type="entry name" value="NAC"/>
    <property type="match status" value="1"/>
</dbReference>
<dbReference type="Gene3D" id="2.170.150.80">
    <property type="entry name" value="NAC domain"/>
    <property type="match status" value="1"/>
</dbReference>
<evidence type="ECO:0000256" key="4">
    <source>
        <dbReference type="ARBA" id="ARBA00023242"/>
    </source>
</evidence>
<reference evidence="7" key="1">
    <citation type="submission" date="2019-09" db="EMBL/GenBank/DDBJ databases">
        <title>Draft genome information of white flower Hibiscus syriacus.</title>
        <authorList>
            <person name="Kim Y.-M."/>
        </authorList>
    </citation>
    <scope>NUCLEOTIDE SEQUENCE [LARGE SCALE GENOMIC DNA]</scope>
    <source>
        <strain evidence="7">YM2019G1</strain>
    </source>
</reference>
<organism evidence="7 8">
    <name type="scientific">Hibiscus syriacus</name>
    <name type="common">Rose of Sharon</name>
    <dbReference type="NCBI Taxonomy" id="106335"/>
    <lineage>
        <taxon>Eukaryota</taxon>
        <taxon>Viridiplantae</taxon>
        <taxon>Streptophyta</taxon>
        <taxon>Embryophyta</taxon>
        <taxon>Tracheophyta</taxon>
        <taxon>Spermatophyta</taxon>
        <taxon>Magnoliopsida</taxon>
        <taxon>eudicotyledons</taxon>
        <taxon>Gunneridae</taxon>
        <taxon>Pentapetalae</taxon>
        <taxon>rosids</taxon>
        <taxon>malvids</taxon>
        <taxon>Malvales</taxon>
        <taxon>Malvaceae</taxon>
        <taxon>Malvoideae</taxon>
        <taxon>Hibiscus</taxon>
    </lineage>
</organism>
<proteinExistence type="predicted"/>
<dbReference type="InterPro" id="IPR003441">
    <property type="entry name" value="NAC-dom"/>
</dbReference>
<accession>A0A6A3A016</accession>
<feature type="compositionally biased region" description="Polar residues" evidence="5">
    <location>
        <begin position="237"/>
        <end position="250"/>
    </location>
</feature>
<dbReference type="Pfam" id="PF02365">
    <property type="entry name" value="NAM"/>
    <property type="match status" value="1"/>
</dbReference>
<keyword evidence="4" id="KW-0539">Nucleus</keyword>
<feature type="compositionally biased region" description="Low complexity" evidence="5">
    <location>
        <begin position="226"/>
        <end position="236"/>
    </location>
</feature>
<evidence type="ECO:0000256" key="1">
    <source>
        <dbReference type="ARBA" id="ARBA00023015"/>
    </source>
</evidence>
<keyword evidence="8" id="KW-1185">Reference proteome</keyword>
<sequence length="250" mass="28637">MNNLSVNGLKKLPLGFRFQPTDEELVFQYLKCKVFSYPLPASIIPDLSVCNFDPWDLPGVGEMEEERYFFSTKEAKYRTGNRINRATTSGYWKATGSDKQIISRRNQVAGMRKTLVFHMGKPPHGSRTDWIMHEYRLVTLSNNDFDSLHANNPIIQNYLNHEMEKWALCHVFFKKSRKKSSDEEEIMQSLCDSSNEKVKKPKALIHKIKPKLFDFMRENDGMTAESSSSSSSGCSSDITEVSSSACSMQY</sequence>
<keyword evidence="3" id="KW-0804">Transcription</keyword>
<evidence type="ECO:0000313" key="7">
    <source>
        <dbReference type="EMBL" id="KAE8697333.1"/>
    </source>
</evidence>
<dbReference type="EMBL" id="VEPZ02001051">
    <property type="protein sequence ID" value="KAE8697333.1"/>
    <property type="molecule type" value="Genomic_DNA"/>
</dbReference>
<dbReference type="SUPFAM" id="SSF101941">
    <property type="entry name" value="NAC domain"/>
    <property type="match status" value="1"/>
</dbReference>
<comment type="caution">
    <text evidence="7">The sequence shown here is derived from an EMBL/GenBank/DDBJ whole genome shotgun (WGS) entry which is preliminary data.</text>
</comment>
<dbReference type="GO" id="GO:0003677">
    <property type="term" value="F:DNA binding"/>
    <property type="evidence" value="ECO:0007669"/>
    <property type="project" value="UniProtKB-KW"/>
</dbReference>
<dbReference type="InterPro" id="IPR036093">
    <property type="entry name" value="NAC_dom_sf"/>
</dbReference>
<feature type="domain" description="NAC" evidence="6">
    <location>
        <begin position="12"/>
        <end position="174"/>
    </location>
</feature>
<gene>
    <name evidence="7" type="ORF">F3Y22_tig00110621pilonHSYRG00090</name>
</gene>
<evidence type="ECO:0000256" key="3">
    <source>
        <dbReference type="ARBA" id="ARBA00023163"/>
    </source>
</evidence>
<evidence type="ECO:0000313" key="8">
    <source>
        <dbReference type="Proteomes" id="UP000436088"/>
    </source>
</evidence>
<dbReference type="Proteomes" id="UP000436088">
    <property type="component" value="Unassembled WGS sequence"/>
</dbReference>
<evidence type="ECO:0000256" key="2">
    <source>
        <dbReference type="ARBA" id="ARBA00023125"/>
    </source>
</evidence>
<feature type="region of interest" description="Disordered" evidence="5">
    <location>
        <begin position="221"/>
        <end position="250"/>
    </location>
</feature>
<keyword evidence="2" id="KW-0238">DNA-binding</keyword>
<dbReference type="PANTHER" id="PTHR31744">
    <property type="entry name" value="PROTEIN CUP-SHAPED COTYLEDON 2-RELATED"/>
    <property type="match status" value="1"/>
</dbReference>